<keyword evidence="3" id="KW-1185">Reference proteome</keyword>
<dbReference type="AlphaFoldDB" id="A0A7W9SVM0"/>
<dbReference type="Pfam" id="PF22481">
    <property type="entry name" value="DUF6985"/>
    <property type="match status" value="1"/>
</dbReference>
<dbReference type="Proteomes" id="UP000520814">
    <property type="component" value="Unassembled WGS sequence"/>
</dbReference>
<organism evidence="2 3">
    <name type="scientific">Armatimonas rosea</name>
    <dbReference type="NCBI Taxonomy" id="685828"/>
    <lineage>
        <taxon>Bacteria</taxon>
        <taxon>Bacillati</taxon>
        <taxon>Armatimonadota</taxon>
        <taxon>Armatimonadia</taxon>
        <taxon>Armatimonadales</taxon>
        <taxon>Armatimonadaceae</taxon>
        <taxon>Armatimonas</taxon>
    </lineage>
</organism>
<accession>A0A7W9SVM0</accession>
<evidence type="ECO:0000313" key="3">
    <source>
        <dbReference type="Proteomes" id="UP000520814"/>
    </source>
</evidence>
<evidence type="ECO:0000259" key="1">
    <source>
        <dbReference type="Pfam" id="PF22481"/>
    </source>
</evidence>
<sequence length="143" mass="16479">MLENYEKDKAQEEFQEAIANFLKLSPVALKAAEEPIFRYYQDVAEDYDDEDFEEAGIPPLTEASEVWEHIQLAEVIHVSRRPYGDKKIYLSLSCGCDWEEEHGLMIVFKQGLFVNKVGGYDGHLTNSDAYGSSRFEDVVYREL</sequence>
<proteinExistence type="predicted"/>
<comment type="caution">
    <text evidence="2">The sequence shown here is derived from an EMBL/GenBank/DDBJ whole genome shotgun (WGS) entry which is preliminary data.</text>
</comment>
<dbReference type="EMBL" id="JACHGW010000008">
    <property type="protein sequence ID" value="MBB6053677.1"/>
    <property type="molecule type" value="Genomic_DNA"/>
</dbReference>
<gene>
    <name evidence="2" type="ORF">HNQ39_005519</name>
</gene>
<protein>
    <recommendedName>
        <fullName evidence="1">DUF6985 domain-containing protein</fullName>
    </recommendedName>
</protein>
<evidence type="ECO:0000313" key="2">
    <source>
        <dbReference type="EMBL" id="MBB6053677.1"/>
    </source>
</evidence>
<dbReference type="InterPro" id="IPR054254">
    <property type="entry name" value="DUF6985"/>
</dbReference>
<reference evidence="2 3" key="1">
    <citation type="submission" date="2020-08" db="EMBL/GenBank/DDBJ databases">
        <title>Genomic Encyclopedia of Type Strains, Phase IV (KMG-IV): sequencing the most valuable type-strain genomes for metagenomic binning, comparative biology and taxonomic classification.</title>
        <authorList>
            <person name="Goeker M."/>
        </authorList>
    </citation>
    <scope>NUCLEOTIDE SEQUENCE [LARGE SCALE GENOMIC DNA]</scope>
    <source>
        <strain evidence="2 3">DSM 23562</strain>
    </source>
</reference>
<feature type="domain" description="DUF6985" evidence="1">
    <location>
        <begin position="2"/>
        <end position="124"/>
    </location>
</feature>
<name>A0A7W9SVM0_ARMRO</name>